<keyword evidence="1" id="KW-0175">Coiled coil</keyword>
<feature type="region of interest" description="Disordered" evidence="2">
    <location>
        <begin position="1"/>
        <end position="50"/>
    </location>
</feature>
<feature type="region of interest" description="Disordered" evidence="2">
    <location>
        <begin position="2074"/>
        <end position="2112"/>
    </location>
</feature>
<dbReference type="Pfam" id="PF07498">
    <property type="entry name" value="Rho_N"/>
    <property type="match status" value="1"/>
</dbReference>
<dbReference type="SUPFAM" id="SSF53098">
    <property type="entry name" value="Ribonuclease H-like"/>
    <property type="match status" value="1"/>
</dbReference>
<dbReference type="InterPro" id="IPR023211">
    <property type="entry name" value="DNA_pol_palm_dom_sf"/>
</dbReference>
<feature type="compositionally biased region" description="Basic and acidic residues" evidence="2">
    <location>
        <begin position="39"/>
        <end position="50"/>
    </location>
</feature>
<comment type="caution">
    <text evidence="4">The sequence shown here is derived from an EMBL/GenBank/DDBJ whole genome shotgun (WGS) entry which is preliminary data.</text>
</comment>
<evidence type="ECO:0000259" key="3">
    <source>
        <dbReference type="SMART" id="SM00959"/>
    </source>
</evidence>
<dbReference type="EMBL" id="LSMT01000291">
    <property type="protein sequence ID" value="PFX21095.1"/>
    <property type="molecule type" value="Genomic_DNA"/>
</dbReference>
<proteinExistence type="predicted"/>
<dbReference type="InterPro" id="IPR038563">
    <property type="entry name" value="Endonuclease_7_sf"/>
</dbReference>
<dbReference type="Proteomes" id="UP000225706">
    <property type="component" value="Unassembled WGS sequence"/>
</dbReference>
<dbReference type="InterPro" id="IPR044925">
    <property type="entry name" value="His-Me_finger_sf"/>
</dbReference>
<feature type="compositionally biased region" description="Basic and acidic residues" evidence="2">
    <location>
        <begin position="2074"/>
        <end position="2093"/>
    </location>
</feature>
<dbReference type="OrthoDB" id="8191949at2759"/>
<feature type="region of interest" description="Disordered" evidence="2">
    <location>
        <begin position="322"/>
        <end position="341"/>
    </location>
</feature>
<protein>
    <recommendedName>
        <fullName evidence="3">Rho termination factor-like N-terminal domain-containing protein</fullName>
    </recommendedName>
</protein>
<dbReference type="InterPro" id="IPR012337">
    <property type="entry name" value="RNaseH-like_sf"/>
</dbReference>
<dbReference type="PANTHER" id="PTHR31511">
    <property type="entry name" value="PROTEIN CBG23764"/>
    <property type="match status" value="1"/>
</dbReference>
<feature type="region of interest" description="Disordered" evidence="2">
    <location>
        <begin position="1929"/>
        <end position="1955"/>
    </location>
</feature>
<sequence>MESYDQNEDVEAIHNSKQHGLSRHSTEDCGEVQQYKTQIDSHDPTEASKKKNENAVYLKLYGEELSEMRDKPKFAVGDHVRISKYKRKLFDKGYTPNWSEEIFVVDEIHYSKPITYKLKDLLGEEIKGTFYQQEMIKAKQSDLFRIEKMAKKQGGYSKRLLKFIQSRANTATATSTTSKTSTTNTSKTISLSSKKGASSLPKDSIFSSDTDKNIEKNTVAQLRQIAKRRGIRNYTKYRKPELIKLIQSATTAEPKPQRQYRKIELIYHQPKPRFSGGAAAVGSERGPLLDLPIPQQPTGRRSGVESAVRSVDLLNAPIPQHEIPEGDILKPSKPPTPAPKLKKKIDEAVEAAKRKVEDWGKWLKDQVDRPNAPRVEDSLKEFKEHLNELYNNSELYRFKLYEGMSSLRGFAKVHTVDGVGGFSPLDFLKAVKPTIINFLLTLKNVKIQFFLRCNMSKTNIATGETVLQDAHFKSLTKIIFEQTDRDEIYGECVDKMLESLATFTRNGSGWVVNSVDGLDLHTVKYSPLKGSSYMELPKHLANKKALINMKNKDEECFKWCVTRALNPVEKDQERISKILRMQATHLVWDGIKFPMEVKDITRFEKLNPGIGVNVYISEQREINPLRVREAQNIKTHIDLLFITEGEKTHYCLIKDLSRLISSSLSKRKAKKFFCRRCLNFFGTQKLLDTHEELCRDHDAVREKMPEEDSFLYFKNHYKKMDVPFTIYADFESVIKPIQSCQPPSGECYTEKKQQHVPNFMKCKFYEMQQRNEARAISDPDYKKFDDKEYRLKTIENARKTGGEKAAQLLIDMFEAVDKAKIKLPEGSDAEKFVNATSCWICGEDFKEGEEPVRDHDHYTGVFRGAAHKLCNLRFSCPKFVPVVFHNLANYDAHLFVKNLGVSEGEIKCIPNNEEKYISFSKDVVVDEYFDADNRENVVVRRELRFIDSFKFMASSLDNLVNNLTKKGDNSLVNTGRYFRDEKLDLLKKKGVFPYEWFNSIEKLDETEFPPIEAFFSVLSGAGISEEDYAHAQNVWKTFKIKTMRDYLKLYNRSDVLLLCDVFENFRKVCKENYELDPCWYFTLPGLSWDACLKKTGVKLELLSDPNMLHFFEKGIRGGISMITTRYAFANNKYMGEKFDPAKPSQFITYLDMNNLYGAAMRMPLPTGNFNWEDEDADWESFPCAVEVDLPPIKHELHDYFNDYPPAPENMKVDKVYKLVCTLGEKKKYIVHHETLKLYKSLGIEIGKIHRILRFDESPWMRGYIDHNTALRAKADNDFEKDLWKLFNNACFGKTMENIRKRVDVRLVNTEDKAKKLANKVNFKHCTIFSENLCAIEMRKTQILMNKPLYLGMSILDLSKKLMYDFHYNYIKPKYGDRAKLCFTDTDSLCYEIQTDDFYKDISSDVHRLFDTSSIPKDHPSEIPTNVNRKKVGVMKDEAGGKIIEQFVGLRAKLYSYKMLEGKEEKKCKGVKTSVVKRTISFDDYKKCLFGGGPQLRKMNTLRSRKHAMFMEEINKVALSAEDDKRIILPDGVNTYAIGHYRPTHRNGHTLDLIITRATENLVQDVNVHPEFYSDHRVITCSLNHPKPPRSDVTVTQRSILDREKFSCDIIDSFSHGSGCRDDVNALVSIYNNTLLEIYDKHAPLKMMTVKHRRFAKWYNDQLRHEKREKRRLERRYRKSGLTVDMENFHEQSQKYNNLLEKTKTDYYRIKIQNSDQNQLFRLINNMFKLKSSALPSHQSSQQLAEDFNDFFINKISDIRAGLNNTEAASVEDRELSCCFTDFEIPSHAYIVEVLGSLTPKTCDLDPIPTSVLKQHVLELAPIIARIVCASLASGEFPSSLKTSIVRPKLKKPDLDSEIYQNYRPLANISFISKVIEKSVAIQTYSYLNNNALFPSLQSAYRLHHSTETALLRVTNDILKALDSRNDEETTDFNVKNKHLKSSNERPGAGKGTKNLPLEERQKMSCGFGKEDSNKAKSLSRVKTNQRKYEFMLTCRAELSERSIRKAIRELEEKKVEDASPKILNDFDNLEKTNAELRGTIDLYEKIILTLIVAVYRNKKIITEQKEKLARRCTLKDLLKPKPPKDGSPRESNPRHRRLKMFPPSSFTEPNVE</sequence>
<reference evidence="5" key="1">
    <citation type="journal article" date="2017" name="bioRxiv">
        <title>Comparative analysis of the genomes of Stylophora pistillata and Acropora digitifera provides evidence for extensive differences between species of corals.</title>
        <authorList>
            <person name="Voolstra C.R."/>
            <person name="Li Y."/>
            <person name="Liew Y.J."/>
            <person name="Baumgarten S."/>
            <person name="Zoccola D."/>
            <person name="Flot J.-F."/>
            <person name="Tambutte S."/>
            <person name="Allemand D."/>
            <person name="Aranda M."/>
        </authorList>
    </citation>
    <scope>NUCLEOTIDE SEQUENCE [LARGE SCALE GENOMIC DNA]</scope>
</reference>
<dbReference type="InterPro" id="IPR043502">
    <property type="entry name" value="DNA/RNA_pol_sf"/>
</dbReference>
<dbReference type="SUPFAM" id="SSF56672">
    <property type="entry name" value="DNA/RNA polymerases"/>
    <property type="match status" value="1"/>
</dbReference>
<accession>A0A2B4RXW3</accession>
<dbReference type="SMART" id="SM00959">
    <property type="entry name" value="Rho_N"/>
    <property type="match status" value="1"/>
</dbReference>
<evidence type="ECO:0000313" key="5">
    <source>
        <dbReference type="Proteomes" id="UP000225706"/>
    </source>
</evidence>
<evidence type="ECO:0000313" key="4">
    <source>
        <dbReference type="EMBL" id="PFX21095.1"/>
    </source>
</evidence>
<dbReference type="SUPFAM" id="SSF54060">
    <property type="entry name" value="His-Me finger endonucleases"/>
    <property type="match status" value="1"/>
</dbReference>
<dbReference type="PANTHER" id="PTHR31511:SF12">
    <property type="entry name" value="RHO TERMINATION FACTOR N-TERMINAL DOMAIN-CONTAINING PROTEIN"/>
    <property type="match status" value="1"/>
</dbReference>
<organism evidence="4 5">
    <name type="scientific">Stylophora pistillata</name>
    <name type="common">Smooth cauliflower coral</name>
    <dbReference type="NCBI Taxonomy" id="50429"/>
    <lineage>
        <taxon>Eukaryota</taxon>
        <taxon>Metazoa</taxon>
        <taxon>Cnidaria</taxon>
        <taxon>Anthozoa</taxon>
        <taxon>Hexacorallia</taxon>
        <taxon>Scleractinia</taxon>
        <taxon>Astrocoeniina</taxon>
        <taxon>Pocilloporidae</taxon>
        <taxon>Stylophora</taxon>
    </lineage>
</organism>
<feature type="region of interest" description="Disordered" evidence="2">
    <location>
        <begin position="277"/>
        <end position="301"/>
    </location>
</feature>
<feature type="domain" description="Rho termination factor-like N-terminal" evidence="3">
    <location>
        <begin position="213"/>
        <end position="255"/>
    </location>
</feature>
<name>A0A2B4RXW3_STYPI</name>
<dbReference type="Gene3D" id="3.90.1600.10">
    <property type="entry name" value="Palm domain of DNA polymerase"/>
    <property type="match status" value="1"/>
</dbReference>
<feature type="compositionally biased region" description="Acidic residues" evidence="2">
    <location>
        <begin position="1"/>
        <end position="10"/>
    </location>
</feature>
<dbReference type="Gene3D" id="3.40.1800.10">
    <property type="entry name" value="His-Me finger endonucleases"/>
    <property type="match status" value="1"/>
</dbReference>
<feature type="coiled-coil region" evidence="1">
    <location>
        <begin position="1996"/>
        <end position="2046"/>
    </location>
</feature>
<keyword evidence="5" id="KW-1185">Reference proteome</keyword>
<dbReference type="InterPro" id="IPR011112">
    <property type="entry name" value="Rho-like_N"/>
</dbReference>
<evidence type="ECO:0000256" key="1">
    <source>
        <dbReference type="SAM" id="Coils"/>
    </source>
</evidence>
<gene>
    <name evidence="4" type="ORF">AWC38_SpisGene14424</name>
</gene>
<dbReference type="GO" id="GO:0006353">
    <property type="term" value="P:DNA-templated transcription termination"/>
    <property type="evidence" value="ECO:0007669"/>
    <property type="project" value="InterPro"/>
</dbReference>
<evidence type="ECO:0000256" key="2">
    <source>
        <dbReference type="SAM" id="MobiDB-lite"/>
    </source>
</evidence>